<organism evidence="1 2">
    <name type="scientific">Bacillus cereus</name>
    <dbReference type="NCBI Taxonomy" id="1396"/>
    <lineage>
        <taxon>Bacteria</taxon>
        <taxon>Bacillati</taxon>
        <taxon>Bacillota</taxon>
        <taxon>Bacilli</taxon>
        <taxon>Bacillales</taxon>
        <taxon>Bacillaceae</taxon>
        <taxon>Bacillus</taxon>
        <taxon>Bacillus cereus group</taxon>
    </lineage>
</organism>
<evidence type="ECO:0000313" key="2">
    <source>
        <dbReference type="Proteomes" id="UP000219743"/>
    </source>
</evidence>
<name>A0A9X6Z8G7_BACCE</name>
<accession>A0A9X6Z8G7</accession>
<gene>
    <name evidence="1" type="ORF">CN263_17155</name>
</gene>
<dbReference type="AlphaFoldDB" id="A0A9X6Z8G7"/>
<dbReference type="EMBL" id="NTRC01000012">
    <property type="protein sequence ID" value="PFD20436.1"/>
    <property type="molecule type" value="Genomic_DNA"/>
</dbReference>
<dbReference type="Proteomes" id="UP000219743">
    <property type="component" value="Unassembled WGS sequence"/>
</dbReference>
<protein>
    <submittedName>
        <fullName evidence="1">Uncharacterized protein</fullName>
    </submittedName>
</protein>
<comment type="caution">
    <text evidence="1">The sequence shown here is derived from an EMBL/GenBank/DDBJ whole genome shotgun (WGS) entry which is preliminary data.</text>
</comment>
<proteinExistence type="predicted"/>
<reference evidence="1 2" key="1">
    <citation type="submission" date="2017-09" db="EMBL/GenBank/DDBJ databases">
        <title>Large-scale bioinformatics analysis of Bacillus genomes uncovers conserved roles of natural products in bacterial physiology.</title>
        <authorList>
            <consortium name="Agbiome Team Llc"/>
            <person name="Bleich R.M."/>
            <person name="Kirk G.J."/>
            <person name="Santa Maria K.C."/>
            <person name="Allen S.E."/>
            <person name="Farag S."/>
            <person name="Shank E.A."/>
            <person name="Bowers A."/>
        </authorList>
    </citation>
    <scope>NUCLEOTIDE SEQUENCE [LARGE SCALE GENOMIC DNA]</scope>
    <source>
        <strain evidence="1 2">AFS024404</strain>
    </source>
</reference>
<sequence length="139" mass="16653">MYINNNLDKFKHIYDIQRLKRYSDWAKSDIKRIEEVLEKLKNYQMEIHVHAQTVANTEFKSVVTLVRRKDYDTNLVKYHVQLEKHPIVTTNHVEGERVHGFNEHYQMFGGRERTLAINYAEQLAKENNCEIERRGFNAT</sequence>
<evidence type="ECO:0000313" key="1">
    <source>
        <dbReference type="EMBL" id="PFD20436.1"/>
    </source>
</evidence>
<dbReference type="RefSeq" id="WP_098330364.1">
    <property type="nucleotide sequence ID" value="NZ_NTRC01000012.1"/>
</dbReference>